<comment type="caution">
    <text evidence="1">The sequence shown here is derived from an EMBL/GenBank/DDBJ whole genome shotgun (WGS) entry which is preliminary data.</text>
</comment>
<dbReference type="OrthoDB" id="427030at2759"/>
<name>A0A553RBF7_9TELE</name>
<gene>
    <name evidence="1" type="ORF">DNTS_020823</name>
</gene>
<proteinExistence type="predicted"/>
<sequence>MANVIHTQIASVMEVLANAAVAEICKLIEDSYCELQLEISQTQKENSLLKRRLKMIEIRESFYRRANKLRNESTVFNKTIVQTNVPDNGRISVKVSTLPDVNAGKGEVCSVNVSVPQPERVAQCALDEEPDIVVIKEEGPDNLMDSQAIKETEATEN</sequence>
<reference evidence="1 2" key="1">
    <citation type="journal article" date="2019" name="Sci. Data">
        <title>Hybrid genome assembly and annotation of Danionella translucida.</title>
        <authorList>
            <person name="Kadobianskyi M."/>
            <person name="Schulze L."/>
            <person name="Schuelke M."/>
            <person name="Judkewitz B."/>
        </authorList>
    </citation>
    <scope>NUCLEOTIDE SEQUENCE [LARGE SCALE GENOMIC DNA]</scope>
    <source>
        <strain evidence="1 2">Bolton</strain>
    </source>
</reference>
<dbReference type="STRING" id="623744.A0A553RBF7"/>
<evidence type="ECO:0000313" key="1">
    <source>
        <dbReference type="EMBL" id="TRY99514.1"/>
    </source>
</evidence>
<feature type="non-terminal residue" evidence="1">
    <location>
        <position position="157"/>
    </location>
</feature>
<organism evidence="1 2">
    <name type="scientific">Danionella cerebrum</name>
    <dbReference type="NCBI Taxonomy" id="2873325"/>
    <lineage>
        <taxon>Eukaryota</taxon>
        <taxon>Metazoa</taxon>
        <taxon>Chordata</taxon>
        <taxon>Craniata</taxon>
        <taxon>Vertebrata</taxon>
        <taxon>Euteleostomi</taxon>
        <taxon>Actinopterygii</taxon>
        <taxon>Neopterygii</taxon>
        <taxon>Teleostei</taxon>
        <taxon>Ostariophysi</taxon>
        <taxon>Cypriniformes</taxon>
        <taxon>Danionidae</taxon>
        <taxon>Danioninae</taxon>
        <taxon>Danionella</taxon>
    </lineage>
</organism>
<keyword evidence="2" id="KW-1185">Reference proteome</keyword>
<dbReference type="EMBL" id="SRMA01025065">
    <property type="protein sequence ID" value="TRY99514.1"/>
    <property type="molecule type" value="Genomic_DNA"/>
</dbReference>
<evidence type="ECO:0000313" key="2">
    <source>
        <dbReference type="Proteomes" id="UP000316079"/>
    </source>
</evidence>
<accession>A0A553RBF7</accession>
<protein>
    <submittedName>
        <fullName evidence="1">Uncharacterized protein</fullName>
    </submittedName>
</protein>
<dbReference type="Proteomes" id="UP000316079">
    <property type="component" value="Unassembled WGS sequence"/>
</dbReference>
<dbReference type="AlphaFoldDB" id="A0A553RBF7"/>